<dbReference type="InterPro" id="IPR002575">
    <property type="entry name" value="Aminoglycoside_PTrfase"/>
</dbReference>
<accession>A0ABS1RXG9</accession>
<sequence length="269" mass="30808">MSIEVFRLRDRGHSMILFQGVAIHRIKGHDPSFEKRDSLAHSLDPEMRNYLVEEPLGGIELDDGMVIVEREGTALDVDNSAHLTCLGKTLAALHYLPTKQFDSQLFANDLLKHGRYCEQRVWQALITPRLQRLFSQDASDYLFQALAFPSNLKNQQLSLIHGGLHDRNMLFFGGTLKLIDWSSARFDHPLIDVAQFILSSALTQTQATRLARAYAPKMSLVMLAPFIRLNMVWNMLHMPTHPTYRRSHEIWLAEYPNFRTALQQVGLVL</sequence>
<keyword evidence="3" id="KW-1185">Reference proteome</keyword>
<organism evidence="2 3">
    <name type="scientific">Rhodovulum sulfidophilum</name>
    <name type="common">Rhodobacter sulfidophilus</name>
    <dbReference type="NCBI Taxonomy" id="35806"/>
    <lineage>
        <taxon>Bacteria</taxon>
        <taxon>Pseudomonadati</taxon>
        <taxon>Pseudomonadota</taxon>
        <taxon>Alphaproteobacteria</taxon>
        <taxon>Rhodobacterales</taxon>
        <taxon>Paracoccaceae</taxon>
        <taxon>Rhodovulum</taxon>
    </lineage>
</organism>
<comment type="caution">
    <text evidence="2">The sequence shown here is derived from an EMBL/GenBank/DDBJ whole genome shotgun (WGS) entry which is preliminary data.</text>
</comment>
<evidence type="ECO:0000259" key="1">
    <source>
        <dbReference type="Pfam" id="PF01636"/>
    </source>
</evidence>
<dbReference type="InterPro" id="IPR011009">
    <property type="entry name" value="Kinase-like_dom_sf"/>
</dbReference>
<proteinExistence type="predicted"/>
<protein>
    <submittedName>
        <fullName evidence="2">Phosphotransferase</fullName>
    </submittedName>
</protein>
<reference evidence="2 3" key="1">
    <citation type="submission" date="2021-01" db="EMBL/GenBank/DDBJ databases">
        <title>Draft genomes of Rhodovulum sulfidophilum.</title>
        <authorList>
            <person name="Guzman M.S."/>
        </authorList>
    </citation>
    <scope>NUCLEOTIDE SEQUENCE [LARGE SCALE GENOMIC DNA]</scope>
    <source>
        <strain evidence="2 3">AB35</strain>
    </source>
</reference>
<dbReference type="SUPFAM" id="SSF56112">
    <property type="entry name" value="Protein kinase-like (PK-like)"/>
    <property type="match status" value="1"/>
</dbReference>
<dbReference type="EMBL" id="JAESJJ010000030">
    <property type="protein sequence ID" value="MBL3610588.1"/>
    <property type="molecule type" value="Genomic_DNA"/>
</dbReference>
<name>A0ABS1RXG9_RHOSU</name>
<evidence type="ECO:0000313" key="2">
    <source>
        <dbReference type="EMBL" id="MBL3610588.1"/>
    </source>
</evidence>
<evidence type="ECO:0000313" key="3">
    <source>
        <dbReference type="Proteomes" id="UP000604473"/>
    </source>
</evidence>
<feature type="domain" description="Aminoglycoside phosphotransferase" evidence="1">
    <location>
        <begin position="71"/>
        <end position="215"/>
    </location>
</feature>
<gene>
    <name evidence="2" type="ORF">JMM60_17645</name>
</gene>
<dbReference type="Pfam" id="PF01636">
    <property type="entry name" value="APH"/>
    <property type="match status" value="1"/>
</dbReference>
<dbReference type="Gene3D" id="3.90.1200.10">
    <property type="match status" value="1"/>
</dbReference>
<dbReference type="RefSeq" id="WP_202250162.1">
    <property type="nucleotide sequence ID" value="NZ_JAESJJ010000030.1"/>
</dbReference>
<dbReference type="Proteomes" id="UP000604473">
    <property type="component" value="Unassembled WGS sequence"/>
</dbReference>